<dbReference type="InterPro" id="IPR017984">
    <property type="entry name" value="Chromo_dom_subgr"/>
</dbReference>
<evidence type="ECO:0000313" key="6">
    <source>
        <dbReference type="EMBL" id="JAT84369.1"/>
    </source>
</evidence>
<dbReference type="PROSITE" id="PS50013">
    <property type="entry name" value="CHROMO_2"/>
    <property type="match status" value="1"/>
</dbReference>
<feature type="compositionally biased region" description="Basic and acidic residues" evidence="3">
    <location>
        <begin position="131"/>
        <end position="144"/>
    </location>
</feature>
<dbReference type="SUPFAM" id="SSF54160">
    <property type="entry name" value="Chromo domain-like"/>
    <property type="match status" value="2"/>
</dbReference>
<dbReference type="Pfam" id="PF01393">
    <property type="entry name" value="Chromo_shadow"/>
    <property type="match status" value="1"/>
</dbReference>
<evidence type="ECO:0000256" key="1">
    <source>
        <dbReference type="ARBA" id="ARBA00004123"/>
    </source>
</evidence>
<dbReference type="AlphaFoldDB" id="A0A1E1W8C0"/>
<proteinExistence type="predicted"/>
<dbReference type="GO" id="GO:0000792">
    <property type="term" value="C:heterochromatin"/>
    <property type="evidence" value="ECO:0007669"/>
    <property type="project" value="UniProtKB-ARBA"/>
</dbReference>
<feature type="domain" description="Chromo" evidence="4">
    <location>
        <begin position="52"/>
        <end position="110"/>
    </location>
</feature>
<dbReference type="PRINTS" id="PR00504">
    <property type="entry name" value="CHROMODOMAIN"/>
</dbReference>
<dbReference type="Gene3D" id="2.40.50.40">
    <property type="match status" value="2"/>
</dbReference>
<evidence type="ECO:0000256" key="3">
    <source>
        <dbReference type="SAM" id="MobiDB-lite"/>
    </source>
</evidence>
<dbReference type="PROSITE" id="PS00598">
    <property type="entry name" value="CHROMO_1"/>
    <property type="match status" value="1"/>
</dbReference>
<accession>A0A1E1W8C0</accession>
<dbReference type="InterPro" id="IPR023779">
    <property type="entry name" value="Chromodomain_CS"/>
</dbReference>
<protein>
    <recommendedName>
        <fullName evidence="4">Chromo domain-containing protein</fullName>
    </recommendedName>
</protein>
<comment type="subcellular location">
    <subcellularLocation>
        <location evidence="1">Nucleus</location>
    </subcellularLocation>
</comment>
<dbReference type="EMBL" id="GDQN01006685">
    <property type="protein sequence ID" value="JAT84369.1"/>
    <property type="molecule type" value="Transcribed_RNA"/>
</dbReference>
<name>A0A1E1W8C0_PECGO</name>
<dbReference type="GO" id="GO:0003682">
    <property type="term" value="F:chromatin binding"/>
    <property type="evidence" value="ECO:0007669"/>
    <property type="project" value="UniProtKB-ARBA"/>
</dbReference>
<dbReference type="GO" id="GO:0031507">
    <property type="term" value="P:heterochromatin formation"/>
    <property type="evidence" value="ECO:0007669"/>
    <property type="project" value="UniProtKB-ARBA"/>
</dbReference>
<feature type="region of interest" description="Disordered" evidence="3">
    <location>
        <begin position="214"/>
        <end position="293"/>
    </location>
</feature>
<dbReference type="PANTHER" id="PTHR22812">
    <property type="entry name" value="CHROMOBOX PROTEIN"/>
    <property type="match status" value="1"/>
</dbReference>
<dbReference type="InterPro" id="IPR023780">
    <property type="entry name" value="Chromo_domain"/>
</dbReference>
<sequence>MDPTMESLTHSSVDLSFPPTESSVPSDQASQGSQEGPISLPNVGPSGKHEEFSVEKILDRRVKNGKVEFLLKWKGYSNEDNTWEPEDNLDCPELISAYEEARLKREREAAAAAAEVEEGQSARKRTRREKKNKDKKIEEIDKPRGLARGLPPEKILAGQLFHGTLFFLVKWQGCLELDVVHGHELGEAFPDFVISYYERCAPFSVRHPIGKIPRLAPELPEPEPEPTPAAEESPMDTSETTQPAEPPSLPDVSQSLEVPQELSMTVPVPEPAVGTDMPALGVDEPQQLEVPVN</sequence>
<dbReference type="InterPro" id="IPR000953">
    <property type="entry name" value="Chromo/chromo_shadow_dom"/>
</dbReference>
<evidence type="ECO:0000256" key="2">
    <source>
        <dbReference type="ARBA" id="ARBA00023242"/>
    </source>
</evidence>
<dbReference type="InterPro" id="IPR016197">
    <property type="entry name" value="Chromo-like_dom_sf"/>
</dbReference>
<feature type="region of interest" description="Disordered" evidence="3">
    <location>
        <begin position="113"/>
        <end position="145"/>
    </location>
</feature>
<evidence type="ECO:0000313" key="5">
    <source>
        <dbReference type="EMBL" id="JAT83187.1"/>
    </source>
</evidence>
<dbReference type="EMBL" id="GDQN01007867">
    <property type="protein sequence ID" value="JAT83187.1"/>
    <property type="molecule type" value="Transcribed_RNA"/>
</dbReference>
<organism evidence="5">
    <name type="scientific">Pectinophora gossypiella</name>
    <name type="common">Cotton pink bollworm</name>
    <name type="synonym">Depressaria gossypiella</name>
    <dbReference type="NCBI Taxonomy" id="13191"/>
    <lineage>
        <taxon>Eukaryota</taxon>
        <taxon>Metazoa</taxon>
        <taxon>Ecdysozoa</taxon>
        <taxon>Arthropoda</taxon>
        <taxon>Hexapoda</taxon>
        <taxon>Insecta</taxon>
        <taxon>Pterygota</taxon>
        <taxon>Neoptera</taxon>
        <taxon>Endopterygota</taxon>
        <taxon>Lepidoptera</taxon>
        <taxon>Glossata</taxon>
        <taxon>Ditrysia</taxon>
        <taxon>Gelechioidea</taxon>
        <taxon>Gelechiidae</taxon>
        <taxon>Apatetrinae</taxon>
        <taxon>Pectinophora</taxon>
    </lineage>
</organism>
<evidence type="ECO:0000259" key="4">
    <source>
        <dbReference type="PROSITE" id="PS50013"/>
    </source>
</evidence>
<reference evidence="5" key="1">
    <citation type="submission" date="2015-09" db="EMBL/GenBank/DDBJ databases">
        <title>De novo assembly of Pectinophora gossypiella (Pink Bollworm) gut transcriptome.</title>
        <authorList>
            <person name="Tassone E.E."/>
        </authorList>
    </citation>
    <scope>NUCLEOTIDE SEQUENCE</scope>
</reference>
<dbReference type="SMART" id="SM00298">
    <property type="entry name" value="CHROMO"/>
    <property type="match status" value="1"/>
</dbReference>
<keyword evidence="2" id="KW-0539">Nucleus</keyword>
<feature type="compositionally biased region" description="Polar residues" evidence="3">
    <location>
        <begin position="1"/>
        <end position="36"/>
    </location>
</feature>
<dbReference type="InterPro" id="IPR051219">
    <property type="entry name" value="Heterochromatin_chromo-domain"/>
</dbReference>
<dbReference type="FunFam" id="2.40.50.40:FF:000007">
    <property type="entry name" value="Chromobox protein homolog 1"/>
    <property type="match status" value="1"/>
</dbReference>
<dbReference type="GO" id="GO:0005634">
    <property type="term" value="C:nucleus"/>
    <property type="evidence" value="ECO:0007669"/>
    <property type="project" value="UniProtKB-SubCell"/>
</dbReference>
<dbReference type="CDD" id="cd18631">
    <property type="entry name" value="CD_HP1_like"/>
    <property type="match status" value="1"/>
</dbReference>
<dbReference type="Pfam" id="PF00385">
    <property type="entry name" value="Chromo"/>
    <property type="match status" value="1"/>
</dbReference>
<dbReference type="CDD" id="cd00034">
    <property type="entry name" value="CSD"/>
    <property type="match status" value="1"/>
</dbReference>
<gene>
    <name evidence="6" type="ORF">g.11639</name>
    <name evidence="5" type="ORF">g.11641</name>
</gene>
<dbReference type="OrthoDB" id="433924at2759"/>
<dbReference type="InterPro" id="IPR008251">
    <property type="entry name" value="Chromo_shadow_dom"/>
</dbReference>
<feature type="region of interest" description="Disordered" evidence="3">
    <location>
        <begin position="1"/>
        <end position="51"/>
    </location>
</feature>